<organism evidence="2 4">
    <name type="scientific">Paenirhodobacter populi</name>
    <dbReference type="NCBI Taxonomy" id="2306993"/>
    <lineage>
        <taxon>Bacteria</taxon>
        <taxon>Pseudomonadati</taxon>
        <taxon>Pseudomonadota</taxon>
        <taxon>Alphaproteobacteria</taxon>
        <taxon>Rhodobacterales</taxon>
        <taxon>Rhodobacter group</taxon>
        <taxon>Paenirhodobacter</taxon>
    </lineage>
</organism>
<dbReference type="OrthoDB" id="8478628at2"/>
<name>A0A443JVD1_9RHOB</name>
<reference evidence="4 5" key="2">
    <citation type="submission" date="2019-01" db="EMBL/GenBank/DDBJ databases">
        <authorList>
            <person name="Li Y."/>
        </authorList>
    </citation>
    <scope>NUCLEOTIDE SEQUENCE [LARGE SCALE GENOMIC DNA]</scope>
    <source>
        <strain evidence="3 5">D19-10-3-21</strain>
        <strain evidence="2 4">SK2B-1</strain>
    </source>
</reference>
<dbReference type="InterPro" id="IPR009922">
    <property type="entry name" value="DUF1457"/>
</dbReference>
<dbReference type="EMBL" id="SAUX01000007">
    <property type="protein sequence ID" value="RWR30601.1"/>
    <property type="molecule type" value="Genomic_DNA"/>
</dbReference>
<proteinExistence type="predicted"/>
<evidence type="ECO:0000313" key="4">
    <source>
        <dbReference type="Proteomes" id="UP000284476"/>
    </source>
</evidence>
<dbReference type="AlphaFoldDB" id="A0A443JVD1"/>
<evidence type="ECO:0000256" key="1">
    <source>
        <dbReference type="SAM" id="MobiDB-lite"/>
    </source>
</evidence>
<dbReference type="Pfam" id="PF07310">
    <property type="entry name" value="PAS_5"/>
    <property type="match status" value="1"/>
</dbReference>
<protein>
    <submittedName>
        <fullName evidence="2">PAS domain-containing protein</fullName>
    </submittedName>
</protein>
<dbReference type="EMBL" id="SAUZ01000001">
    <property type="protein sequence ID" value="RWR24482.1"/>
    <property type="molecule type" value="Genomic_DNA"/>
</dbReference>
<comment type="caution">
    <text evidence="2">The sequence shown here is derived from an EMBL/GenBank/DDBJ whole genome shotgun (WGS) entry which is preliminary data.</text>
</comment>
<feature type="region of interest" description="Disordered" evidence="1">
    <location>
        <begin position="186"/>
        <end position="240"/>
    </location>
</feature>
<accession>A0A443KCR6</accession>
<reference evidence="4 5" key="1">
    <citation type="submission" date="2019-01" db="EMBL/GenBank/DDBJ databases">
        <title>Sinorhodobacter populi sp. nov. isolated from the symptomatic bark tissue of Populus euramericana canker.</title>
        <authorList>
            <person name="Xu G."/>
        </authorList>
    </citation>
    <scope>NUCLEOTIDE SEQUENCE [LARGE SCALE GENOMIC DNA]</scope>
    <source>
        <strain evidence="3 5">D19-10-3-21</strain>
        <strain evidence="2 4">SK2B-1</strain>
    </source>
</reference>
<sequence>MTEREEDITGKIARLEARMGLGLRISAEVRAYWEALRAGRLVPDRADVNPRGIDRALEYSFVLERVAPGIGRFRLAGTHLCDVLGMEVRGMPLTAFFVTSSRPQITEATESLFRDPAIIEATLVSEPFQGLPSFSARLLVLPLRSDLGDINRALGCLVAEGDVRRTPTRFEVTTLNMIRVVPPGEAESLPERAELRHSPHVSSADPPRGLAEEQAPFHPASKPDSPETRRASFRVVSSDD</sequence>
<dbReference type="Proteomes" id="UP000284476">
    <property type="component" value="Unassembled WGS sequence"/>
</dbReference>
<evidence type="ECO:0000313" key="2">
    <source>
        <dbReference type="EMBL" id="RWR24482.1"/>
    </source>
</evidence>
<accession>A0A443JVD1</accession>
<dbReference type="Proteomes" id="UP000285295">
    <property type="component" value="Unassembled WGS sequence"/>
</dbReference>
<gene>
    <name evidence="2" type="ORF">D2T30_00815</name>
    <name evidence="3" type="ORF">D2T31_06345</name>
</gene>
<evidence type="ECO:0000313" key="5">
    <source>
        <dbReference type="Proteomes" id="UP000285295"/>
    </source>
</evidence>
<evidence type="ECO:0000313" key="3">
    <source>
        <dbReference type="EMBL" id="RWR30601.1"/>
    </source>
</evidence>
<dbReference type="RefSeq" id="WP_128186705.1">
    <property type="nucleotide sequence ID" value="NZ_JBHRSO010000057.1"/>
</dbReference>